<dbReference type="NCBIfam" id="TIGR03057">
    <property type="entry name" value="xxxLxxG_by_4"/>
    <property type="match status" value="2"/>
</dbReference>
<protein>
    <submittedName>
        <fullName evidence="3">YhgE/Pip domain-containing protein</fullName>
    </submittedName>
</protein>
<feature type="transmembrane region" description="Helical" evidence="2">
    <location>
        <begin position="410"/>
        <end position="431"/>
    </location>
</feature>
<dbReference type="InterPro" id="IPR023908">
    <property type="entry name" value="xxxLxxG_rpt"/>
</dbReference>
<dbReference type="Proteomes" id="UP001071478">
    <property type="component" value="Unassembled WGS sequence"/>
</dbReference>
<sequence length="529" mass="53333">MSRTGATVTRVLLALLLFLPVVAGAVYTVVTDTDLTVTSTARSAGEPATGTDVAQTVPNGNNLVAARRAAGEADTQAGFLVAGTGELNDGVEKLDDGSRRLSEGVTEAADGSQRLTDGLIRLQVGTGQLGDGAAQVADGVARAVEQIEAMPGARDDLLGVLDEVDATLATSDHPDAAQLRMELVKLRVEVVNFRLDPGMLGQLNELRDGSRQVADQLSKPGQPFHDGVYSAVTGSRSLTGGLRELDEGTRTLREGVGELRDGAARIHAMAEANENKVDAFRSGLPARETPGAAGAEESRSTPETNVVPGIGGMNAFFAALLVWLAATSLWLIVAASPARSDGGGRRPGPTQILPVIGIAAVGAVFVATVARPTGAVALTGSILVVTLAAVAAAVSGRAVIGLLGGTVGRIALVLGLIAQVGIVGHVFSAIASGETVTASWRLATALTPVGYPVAALTELDSGGSGPVLWVAVAVLGALVLLGAVTGRFAPAVERSSGTAAGGPGDTVTVGPDPGQTSAHDLPSRSPEAP</sequence>
<name>A0A9Q4C887_9CORY</name>
<evidence type="ECO:0000256" key="1">
    <source>
        <dbReference type="SAM" id="MobiDB-lite"/>
    </source>
</evidence>
<keyword evidence="2" id="KW-0812">Transmembrane</keyword>
<proteinExistence type="predicted"/>
<feature type="region of interest" description="Disordered" evidence="1">
    <location>
        <begin position="279"/>
        <end position="305"/>
    </location>
</feature>
<feature type="transmembrane region" description="Helical" evidence="2">
    <location>
        <begin position="382"/>
        <end position="403"/>
    </location>
</feature>
<dbReference type="AlphaFoldDB" id="A0A9Q4C887"/>
<evidence type="ECO:0000256" key="2">
    <source>
        <dbReference type="SAM" id="Phobius"/>
    </source>
</evidence>
<gene>
    <name evidence="3" type="ORF">OS129_05385</name>
</gene>
<feature type="transmembrane region" description="Helical" evidence="2">
    <location>
        <begin position="315"/>
        <end position="338"/>
    </location>
</feature>
<organism evidence="3 4">
    <name type="scientific">Corynebacterium pygosceleis</name>
    <dbReference type="NCBI Taxonomy" id="2800406"/>
    <lineage>
        <taxon>Bacteria</taxon>
        <taxon>Bacillati</taxon>
        <taxon>Actinomycetota</taxon>
        <taxon>Actinomycetes</taxon>
        <taxon>Mycobacteriales</taxon>
        <taxon>Corynebacteriaceae</taxon>
        <taxon>Corynebacterium</taxon>
    </lineage>
</organism>
<feature type="transmembrane region" description="Helical" evidence="2">
    <location>
        <begin position="467"/>
        <end position="486"/>
    </location>
</feature>
<evidence type="ECO:0000313" key="3">
    <source>
        <dbReference type="EMBL" id="MCX7468312.1"/>
    </source>
</evidence>
<evidence type="ECO:0000313" key="4">
    <source>
        <dbReference type="Proteomes" id="UP001071478"/>
    </source>
</evidence>
<keyword evidence="2" id="KW-0472">Membrane</keyword>
<dbReference type="RefSeq" id="WP_248167670.1">
    <property type="nucleotide sequence ID" value="NZ_JALNJA010000002.1"/>
</dbReference>
<keyword evidence="2" id="KW-1133">Transmembrane helix</keyword>
<feature type="transmembrane region" description="Helical" evidence="2">
    <location>
        <begin position="350"/>
        <end position="370"/>
    </location>
</feature>
<accession>A0A9Q4C887</accession>
<dbReference type="EMBL" id="JAPMKU010000002">
    <property type="protein sequence ID" value="MCX7468312.1"/>
    <property type="molecule type" value="Genomic_DNA"/>
</dbReference>
<feature type="region of interest" description="Disordered" evidence="1">
    <location>
        <begin position="494"/>
        <end position="529"/>
    </location>
</feature>
<comment type="caution">
    <text evidence="3">The sequence shown here is derived from an EMBL/GenBank/DDBJ whole genome shotgun (WGS) entry which is preliminary data.</text>
</comment>
<reference evidence="3" key="1">
    <citation type="submission" date="2022-11" db="EMBL/GenBank/DDBJ databases">
        <title>Corynebacterium sp. isolated from Penguins.</title>
        <authorList>
            <person name="Sedlar K."/>
            <person name="Svec P."/>
        </authorList>
    </citation>
    <scope>NUCLEOTIDE SEQUENCE</scope>
    <source>
        <strain evidence="3">P7374</strain>
    </source>
</reference>